<sequence length="130" mass="14173">MARLSIAVLALLAVAATVSAGGVPPGYYEKLRNHGNHAVRRSAHPPSHGPDVHGVKSWLAKKEAEIKSWAAHEKSKIQTNWKQTVVPQVHELTQKFGKDWQKKAPSVFAILKQKAGAALDKAIQFVNKLG</sequence>
<name>A0AAE1GXZ4_9NEOP</name>
<reference evidence="2" key="2">
    <citation type="journal article" date="2023" name="BMC Genomics">
        <title>Pest status, molecular evolution, and epigenetic factors derived from the genome assembly of Frankliniella fusca, a thysanopteran phytovirus vector.</title>
        <authorList>
            <person name="Catto M.A."/>
            <person name="Labadie P.E."/>
            <person name="Jacobson A.L."/>
            <person name="Kennedy G.G."/>
            <person name="Srinivasan R."/>
            <person name="Hunt B.G."/>
        </authorList>
    </citation>
    <scope>NUCLEOTIDE SEQUENCE</scope>
    <source>
        <strain evidence="2">PL_HMW_Pooled</strain>
    </source>
</reference>
<evidence type="ECO:0000313" key="3">
    <source>
        <dbReference type="Proteomes" id="UP001219518"/>
    </source>
</evidence>
<reference evidence="2" key="1">
    <citation type="submission" date="2021-07" db="EMBL/GenBank/DDBJ databases">
        <authorList>
            <person name="Catto M.A."/>
            <person name="Jacobson A."/>
            <person name="Kennedy G."/>
            <person name="Labadie P."/>
            <person name="Hunt B.G."/>
            <person name="Srinivasan R."/>
        </authorList>
    </citation>
    <scope>NUCLEOTIDE SEQUENCE</scope>
    <source>
        <strain evidence="2">PL_HMW_Pooled</strain>
        <tissue evidence="2">Head</tissue>
    </source>
</reference>
<gene>
    <name evidence="2" type="ORF">KUF71_021161</name>
</gene>
<keyword evidence="3" id="KW-1185">Reference proteome</keyword>
<organism evidence="2 3">
    <name type="scientific">Frankliniella fusca</name>
    <dbReference type="NCBI Taxonomy" id="407009"/>
    <lineage>
        <taxon>Eukaryota</taxon>
        <taxon>Metazoa</taxon>
        <taxon>Ecdysozoa</taxon>
        <taxon>Arthropoda</taxon>
        <taxon>Hexapoda</taxon>
        <taxon>Insecta</taxon>
        <taxon>Pterygota</taxon>
        <taxon>Neoptera</taxon>
        <taxon>Paraneoptera</taxon>
        <taxon>Thysanoptera</taxon>
        <taxon>Terebrantia</taxon>
        <taxon>Thripoidea</taxon>
        <taxon>Thripidae</taxon>
        <taxon>Frankliniella</taxon>
    </lineage>
</organism>
<protein>
    <submittedName>
        <fullName evidence="2">Spermatogenesis-associated protein 19, mitochondrial</fullName>
    </submittedName>
</protein>
<feature type="signal peptide" evidence="1">
    <location>
        <begin position="1"/>
        <end position="20"/>
    </location>
</feature>
<dbReference type="Proteomes" id="UP001219518">
    <property type="component" value="Unassembled WGS sequence"/>
</dbReference>
<dbReference type="AlphaFoldDB" id="A0AAE1GXZ4"/>
<evidence type="ECO:0000313" key="2">
    <source>
        <dbReference type="EMBL" id="KAK3911380.1"/>
    </source>
</evidence>
<dbReference type="EMBL" id="JAHWGI010000263">
    <property type="protein sequence ID" value="KAK3911380.1"/>
    <property type="molecule type" value="Genomic_DNA"/>
</dbReference>
<accession>A0AAE1GXZ4</accession>
<keyword evidence="1" id="KW-0732">Signal</keyword>
<feature type="chain" id="PRO_5042077778" evidence="1">
    <location>
        <begin position="21"/>
        <end position="130"/>
    </location>
</feature>
<comment type="caution">
    <text evidence="2">The sequence shown here is derived from an EMBL/GenBank/DDBJ whole genome shotgun (WGS) entry which is preliminary data.</text>
</comment>
<evidence type="ECO:0000256" key="1">
    <source>
        <dbReference type="SAM" id="SignalP"/>
    </source>
</evidence>
<proteinExistence type="predicted"/>